<sequence length="789" mass="90861">MMFITNFKSESVSLVSRFSSIMGAMLSRESLSIGNESTKNESTKSTAPHDDRISSCDFCSKVVSVFSTPYDELCKIDLGRFSDAITLECPHSKSLRKVKFKYLTDGVEHWCEDGTLDILSPLYSDAVSLNKICSCDATGLTTFKYSTAGRCELVDLANEPRSNGKTRLIDNRWIDVDFIQSWHDRCQREHGKDCDNYVVEGLESYQPDWLIDTVRGCLIPYRPGDAPRRYLTLSYVWGQTPSFQALKSNIGQLQEVGVLLSGPIARQIPKTIRDAIQITRRLGETFIWVDSLCIVQDDAVTRGKTLRQMHLIYLSSVVTIIAEHGQNARQGIRGIKGLSKRRLHQQTRFDIANDTGKVLIFKTDKQRRTSRVLENPHDYHMRMWTYQEYLFSKRRLIFGSGPVAWMCNKAKWLEDEHSHPGGAQPEKPFRNPMNNIMRSRVPSLLDLGYIVSLFSGRAITHPTDVLFSFSGIQSMLQEQKFPDGLLYGLPEFYFDIALTWIPNANGVVRRRLPIDSTEHVLLDKLPSWSWIGWKGSVDFIPDNEFESRGPHWAEAFGFTAPVTEWFALESPKSEYRRAINSRWHEFRTSNSSSLSKGWSREKFSLSSWKAKASRTGTQIQLPPKSLRKYIYSHVSEPDYFFWYPVPVPPRTVAREFLQTQYLYCKTSRAFLHQRPGRTRHTALWDENGLGIGTMCYGTNIEPKQEPRKLELVAVVKGWFARTMMSHEIMKWARNNNDLKWWKDQESQKLDCYFVLSIEWENDVAYRKAVGWVVAEEWDKNAEPIELILG</sequence>
<dbReference type="PANTHER" id="PTHR33112">
    <property type="entry name" value="DOMAIN PROTEIN, PUTATIVE-RELATED"/>
    <property type="match status" value="1"/>
</dbReference>
<accession>A0A553IFN1</accession>
<proteinExistence type="predicted"/>
<dbReference type="AlphaFoldDB" id="A0A553IFN1"/>
<dbReference type="Pfam" id="PF06985">
    <property type="entry name" value="HET"/>
    <property type="match status" value="1"/>
</dbReference>
<comment type="caution">
    <text evidence="2">The sequence shown here is derived from an EMBL/GenBank/DDBJ whole genome shotgun (WGS) entry which is preliminary data.</text>
</comment>
<dbReference type="PANTHER" id="PTHR33112:SF16">
    <property type="entry name" value="HETEROKARYON INCOMPATIBILITY DOMAIN-CONTAINING PROTEIN"/>
    <property type="match status" value="1"/>
</dbReference>
<dbReference type="Proteomes" id="UP000319160">
    <property type="component" value="Unassembled WGS sequence"/>
</dbReference>
<feature type="domain" description="Heterokaryon incompatibility" evidence="1">
    <location>
        <begin position="230"/>
        <end position="388"/>
    </location>
</feature>
<reference evidence="3" key="1">
    <citation type="submission" date="2019-06" db="EMBL/GenBank/DDBJ databases">
        <title>Draft genome sequence of the griseofulvin-producing fungus Xylaria cubensis strain G536.</title>
        <authorList>
            <person name="Mead M.E."/>
            <person name="Raja H.A."/>
            <person name="Steenwyk J.L."/>
            <person name="Knowles S.L."/>
            <person name="Oberlies N.H."/>
            <person name="Rokas A."/>
        </authorList>
    </citation>
    <scope>NUCLEOTIDE SEQUENCE [LARGE SCALE GENOMIC DNA]</scope>
    <source>
        <strain evidence="3">G536</strain>
    </source>
</reference>
<dbReference type="EMBL" id="VFLP01000001">
    <property type="protein sequence ID" value="TRX99012.1"/>
    <property type="molecule type" value="Genomic_DNA"/>
</dbReference>
<evidence type="ECO:0000313" key="3">
    <source>
        <dbReference type="Proteomes" id="UP000319160"/>
    </source>
</evidence>
<dbReference type="InterPro" id="IPR010730">
    <property type="entry name" value="HET"/>
</dbReference>
<gene>
    <name evidence="2" type="ORF">FHL15_000354</name>
</gene>
<keyword evidence="3" id="KW-1185">Reference proteome</keyword>
<name>A0A553IFN1_9PEZI</name>
<dbReference type="OrthoDB" id="5428863at2759"/>
<organism evidence="2 3">
    <name type="scientific">Xylaria flabelliformis</name>
    <dbReference type="NCBI Taxonomy" id="2512241"/>
    <lineage>
        <taxon>Eukaryota</taxon>
        <taxon>Fungi</taxon>
        <taxon>Dikarya</taxon>
        <taxon>Ascomycota</taxon>
        <taxon>Pezizomycotina</taxon>
        <taxon>Sordariomycetes</taxon>
        <taxon>Xylariomycetidae</taxon>
        <taxon>Xylariales</taxon>
        <taxon>Xylariaceae</taxon>
        <taxon>Xylaria</taxon>
    </lineage>
</organism>
<evidence type="ECO:0000313" key="2">
    <source>
        <dbReference type="EMBL" id="TRX99012.1"/>
    </source>
</evidence>
<evidence type="ECO:0000259" key="1">
    <source>
        <dbReference type="Pfam" id="PF06985"/>
    </source>
</evidence>
<dbReference type="STRING" id="2512241.A0A553IFN1"/>
<protein>
    <recommendedName>
        <fullName evidence="1">Heterokaryon incompatibility domain-containing protein</fullName>
    </recommendedName>
</protein>